<reference evidence="2 3" key="1">
    <citation type="journal article" date="2017" name="Nat. Microbiol.">
        <title>Natural product diversity associated with the nematode symbionts Photorhabdus and Xenorhabdus.</title>
        <authorList>
            <person name="Tobias N.J."/>
            <person name="Wolff H."/>
            <person name="Djahanschiri B."/>
            <person name="Grundmann F."/>
            <person name="Kronenwerth M."/>
            <person name="Shi Y.M."/>
            <person name="Simonyi S."/>
            <person name="Grun P."/>
            <person name="Shapiro-Ilan D."/>
            <person name="Pidot S.J."/>
            <person name="Stinear T.P."/>
            <person name="Ebersberger I."/>
            <person name="Bode H.B."/>
        </authorList>
    </citation>
    <scope>NUCLEOTIDE SEQUENCE [LARGE SCALE GENOMIC DNA]</scope>
    <source>
        <strain evidence="2 3">DSM 17902</strain>
    </source>
</reference>
<evidence type="ECO:0000259" key="1">
    <source>
        <dbReference type="Pfam" id="PF25670"/>
    </source>
</evidence>
<accession>A0A2D0JTZ2</accession>
<evidence type="ECO:0000313" key="3">
    <source>
        <dbReference type="Proteomes" id="UP000221980"/>
    </source>
</evidence>
<dbReference type="EMBL" id="NITZ01000003">
    <property type="protein sequence ID" value="PHM49842.1"/>
    <property type="molecule type" value="Genomic_DNA"/>
</dbReference>
<name>A0A2D0JTZ2_9GAMM</name>
<feature type="domain" description="Phage tail protein C-terminal" evidence="1">
    <location>
        <begin position="215"/>
        <end position="354"/>
    </location>
</feature>
<dbReference type="Proteomes" id="UP000221980">
    <property type="component" value="Unassembled WGS sequence"/>
</dbReference>
<protein>
    <submittedName>
        <fullName evidence="2">NgrE</fullName>
    </submittedName>
</protein>
<dbReference type="InterPro" id="IPR058008">
    <property type="entry name" value="Gp26_C"/>
</dbReference>
<proteinExistence type="predicted"/>
<dbReference type="Pfam" id="PF25670">
    <property type="entry name" value="Phage_tail_C_2"/>
    <property type="match status" value="1"/>
</dbReference>
<keyword evidence="3" id="KW-1185">Reference proteome</keyword>
<organism evidence="2 3">
    <name type="scientific">Xenorhabdus miraniensis</name>
    <dbReference type="NCBI Taxonomy" id="351674"/>
    <lineage>
        <taxon>Bacteria</taxon>
        <taxon>Pseudomonadati</taxon>
        <taxon>Pseudomonadota</taxon>
        <taxon>Gammaproteobacteria</taxon>
        <taxon>Enterobacterales</taxon>
        <taxon>Morganellaceae</taxon>
        <taxon>Xenorhabdus</taxon>
    </lineage>
</organism>
<gene>
    <name evidence="2" type="ORF">Xmir_00723</name>
</gene>
<evidence type="ECO:0000313" key="2">
    <source>
        <dbReference type="EMBL" id="PHM49842.1"/>
    </source>
</evidence>
<comment type="caution">
    <text evidence="2">The sequence shown here is derived from an EMBL/GenBank/DDBJ whole genome shotgun (WGS) entry which is preliminary data.</text>
</comment>
<dbReference type="AlphaFoldDB" id="A0A2D0JTZ2"/>
<sequence length="367" mass="39879">MIQAVNSDTELVLADAAKTTLNNVKYQIQITVPDSVSDGVRHIVANTSYLIGFLQNMDKWMSQNGTVEVTLPNGQTVSLQSIRALQAAMEGKLDKGQNGADIPNKTEFVRNIGLGNALKVGDYGMGGLGLSVNWSDDESFFDFVIRSPSQFFRNNGASYATHRWASGILCKAGNTFSGFTAHHTGGGVKFFAGYTAESSGHVAGTAIYNVWTDRNAVRDNSGYLRPSSPIIQIHPDGTFTTNDESEGATVTKLGLGHYQITGVLGYNADGAWGVHGGISVPRDVNGNELVYVEDKVLPDGAIDIKVTHRQNTHMPARLQNRRMRCTEAQTYYTDDEPCDLPAGTRLDVRVQMPEDSVWNVRQGMVGL</sequence>